<evidence type="ECO:0000313" key="1">
    <source>
        <dbReference type="EMBL" id="PVD35236.1"/>
    </source>
</evidence>
<evidence type="ECO:0000313" key="2">
    <source>
        <dbReference type="Proteomes" id="UP000245119"/>
    </source>
</evidence>
<dbReference type="EMBL" id="PZQS01000003">
    <property type="protein sequence ID" value="PVD35236.1"/>
    <property type="molecule type" value="Genomic_DNA"/>
</dbReference>
<organism evidence="1 2">
    <name type="scientific">Pomacea canaliculata</name>
    <name type="common">Golden apple snail</name>
    <dbReference type="NCBI Taxonomy" id="400727"/>
    <lineage>
        <taxon>Eukaryota</taxon>
        <taxon>Metazoa</taxon>
        <taxon>Spiralia</taxon>
        <taxon>Lophotrochozoa</taxon>
        <taxon>Mollusca</taxon>
        <taxon>Gastropoda</taxon>
        <taxon>Caenogastropoda</taxon>
        <taxon>Architaenioglossa</taxon>
        <taxon>Ampullarioidea</taxon>
        <taxon>Ampullariidae</taxon>
        <taxon>Pomacea</taxon>
    </lineage>
</organism>
<proteinExistence type="predicted"/>
<protein>
    <submittedName>
        <fullName evidence="1">Uncharacterized protein</fullName>
    </submittedName>
</protein>
<dbReference type="Proteomes" id="UP000245119">
    <property type="component" value="Linkage Group LG3"/>
</dbReference>
<accession>A0A2T7PP78</accession>
<dbReference type="AlphaFoldDB" id="A0A2T7PP78"/>
<reference evidence="1 2" key="1">
    <citation type="submission" date="2018-04" db="EMBL/GenBank/DDBJ databases">
        <title>The genome of golden apple snail Pomacea canaliculata provides insight into stress tolerance and invasive adaptation.</title>
        <authorList>
            <person name="Liu C."/>
            <person name="Liu B."/>
            <person name="Ren Y."/>
            <person name="Zhang Y."/>
            <person name="Wang H."/>
            <person name="Li S."/>
            <person name="Jiang F."/>
            <person name="Yin L."/>
            <person name="Zhang G."/>
            <person name="Qian W."/>
            <person name="Fan W."/>
        </authorList>
    </citation>
    <scope>NUCLEOTIDE SEQUENCE [LARGE SCALE GENOMIC DNA]</scope>
    <source>
        <strain evidence="1">SZHN2017</strain>
        <tissue evidence="1">Muscle</tissue>
    </source>
</reference>
<name>A0A2T7PP78_POMCA</name>
<keyword evidence="2" id="KW-1185">Reference proteome</keyword>
<gene>
    <name evidence="1" type="ORF">C0Q70_06517</name>
</gene>
<comment type="caution">
    <text evidence="1">The sequence shown here is derived from an EMBL/GenBank/DDBJ whole genome shotgun (WGS) entry which is preliminary data.</text>
</comment>
<sequence length="145" mass="16481">MRDDDGMSDTHVKTEARSVVLSWTVEGEVRADIIKLCDSEQHSEQWTNEVIKPLYTRPYQPVLPWKHQPVPTVDNSTDLLHYRRHPPHVCSEHQDSSPNYQTTQTFASSSCPSRSLIIMLSITNPLIFSSHPPRCHQGIVGTKHG</sequence>